<dbReference type="InterPro" id="IPR006195">
    <property type="entry name" value="aa-tRNA-synth_II"/>
</dbReference>
<dbReference type="CDD" id="cd00770">
    <property type="entry name" value="SerRS_core"/>
    <property type="match status" value="1"/>
</dbReference>
<keyword evidence="4 12" id="KW-0963">Cytoplasm</keyword>
<dbReference type="InterPro" id="IPR002317">
    <property type="entry name" value="Ser-tRNA-ligase_type_1"/>
</dbReference>
<keyword evidence="17" id="KW-1185">Reference proteome</keyword>
<comment type="similarity">
    <text evidence="3 12">Belongs to the class-II aminoacyl-tRNA synthetase family. Type-1 seryl-tRNA synthetase subfamily.</text>
</comment>
<keyword evidence="5 12" id="KW-0436">Ligase</keyword>
<dbReference type="NCBIfam" id="TIGR00414">
    <property type="entry name" value="serS"/>
    <property type="match status" value="1"/>
</dbReference>
<keyword evidence="6 12" id="KW-0547">Nucleotide-binding</keyword>
<dbReference type="InterPro" id="IPR042103">
    <property type="entry name" value="SerRS_1_N_sf"/>
</dbReference>
<comment type="caution">
    <text evidence="12">Lacks conserved residue(s) required for the propagation of feature annotation.</text>
</comment>
<dbReference type="GO" id="GO:0006434">
    <property type="term" value="P:seryl-tRNA aminoacylation"/>
    <property type="evidence" value="ECO:0007669"/>
    <property type="project" value="UniProtKB-UniRule"/>
</dbReference>
<dbReference type="EMBL" id="JAARLZ010000005">
    <property type="protein sequence ID" value="NII06961.1"/>
    <property type="molecule type" value="Genomic_DNA"/>
</dbReference>
<dbReference type="PIRSF" id="PIRSF001529">
    <property type="entry name" value="Ser-tRNA-synth_IIa"/>
    <property type="match status" value="1"/>
</dbReference>
<evidence type="ECO:0000256" key="10">
    <source>
        <dbReference type="ARBA" id="ARBA00047929"/>
    </source>
</evidence>
<evidence type="ECO:0000256" key="9">
    <source>
        <dbReference type="ARBA" id="ARBA00023146"/>
    </source>
</evidence>
<name>A0A7X5UAK9_9GAMM</name>
<dbReference type="GO" id="GO:0004828">
    <property type="term" value="F:serine-tRNA ligase activity"/>
    <property type="evidence" value="ECO:0007669"/>
    <property type="project" value="UniProtKB-UniRule"/>
</dbReference>
<keyword evidence="8 12" id="KW-0648">Protein biosynthesis</keyword>
<feature type="binding site" evidence="12">
    <location>
        <position position="387"/>
    </location>
    <ligand>
        <name>L-serine</name>
        <dbReference type="ChEBI" id="CHEBI:33384"/>
    </ligand>
</feature>
<dbReference type="InterPro" id="IPR002314">
    <property type="entry name" value="aa-tRNA-synt_IIb"/>
</dbReference>
<comment type="subunit">
    <text evidence="12">Homodimer. The tRNA molecule binds across the dimer.</text>
</comment>
<proteinExistence type="inferred from homology"/>
<evidence type="ECO:0000256" key="6">
    <source>
        <dbReference type="ARBA" id="ARBA00022741"/>
    </source>
</evidence>
<organism evidence="16 17">
    <name type="scientific">Luteibacter anthropi</name>
    <dbReference type="NCBI Taxonomy" id="564369"/>
    <lineage>
        <taxon>Bacteria</taxon>
        <taxon>Pseudomonadati</taxon>
        <taxon>Pseudomonadota</taxon>
        <taxon>Gammaproteobacteria</taxon>
        <taxon>Lysobacterales</taxon>
        <taxon>Rhodanobacteraceae</taxon>
        <taxon>Luteibacter</taxon>
    </lineage>
</organism>
<feature type="binding site" evidence="13">
    <location>
        <position position="264"/>
    </location>
    <ligand>
        <name>L-serine</name>
        <dbReference type="ChEBI" id="CHEBI:33384"/>
    </ligand>
</feature>
<dbReference type="PANTHER" id="PTHR43697:SF1">
    <property type="entry name" value="SERINE--TRNA LIGASE"/>
    <property type="match status" value="1"/>
</dbReference>
<dbReference type="SUPFAM" id="SSF46589">
    <property type="entry name" value="tRNA-binding arm"/>
    <property type="match status" value="1"/>
</dbReference>
<dbReference type="GO" id="GO:0005524">
    <property type="term" value="F:ATP binding"/>
    <property type="evidence" value="ECO:0007669"/>
    <property type="project" value="UniProtKB-UniRule"/>
</dbReference>
<evidence type="ECO:0000313" key="16">
    <source>
        <dbReference type="EMBL" id="NII06961.1"/>
    </source>
</evidence>
<evidence type="ECO:0000256" key="2">
    <source>
        <dbReference type="ARBA" id="ARBA00005045"/>
    </source>
</evidence>
<dbReference type="PROSITE" id="PS50862">
    <property type="entry name" value="AA_TRNA_LIGASE_II"/>
    <property type="match status" value="1"/>
</dbReference>
<dbReference type="Pfam" id="PF02403">
    <property type="entry name" value="Seryl_tRNA_N"/>
    <property type="match status" value="1"/>
</dbReference>
<dbReference type="AlphaFoldDB" id="A0A7X5UAK9"/>
<comment type="catalytic activity">
    <reaction evidence="10 12">
        <text>tRNA(Sec) + L-serine + ATP = L-seryl-tRNA(Sec) + AMP + diphosphate + H(+)</text>
        <dbReference type="Rhea" id="RHEA:42580"/>
        <dbReference type="Rhea" id="RHEA-COMP:9742"/>
        <dbReference type="Rhea" id="RHEA-COMP:10128"/>
        <dbReference type="ChEBI" id="CHEBI:15378"/>
        <dbReference type="ChEBI" id="CHEBI:30616"/>
        <dbReference type="ChEBI" id="CHEBI:33019"/>
        <dbReference type="ChEBI" id="CHEBI:33384"/>
        <dbReference type="ChEBI" id="CHEBI:78442"/>
        <dbReference type="ChEBI" id="CHEBI:78533"/>
        <dbReference type="ChEBI" id="CHEBI:456215"/>
        <dbReference type="EC" id="6.1.1.11"/>
    </reaction>
</comment>
<evidence type="ECO:0000313" key="17">
    <source>
        <dbReference type="Proteomes" id="UP000490980"/>
    </source>
</evidence>
<evidence type="ECO:0000256" key="3">
    <source>
        <dbReference type="ARBA" id="ARBA00010728"/>
    </source>
</evidence>
<gene>
    <name evidence="12 16" type="primary">serS</name>
    <name evidence="16" type="ORF">HBF25_11235</name>
</gene>
<evidence type="ECO:0000256" key="5">
    <source>
        <dbReference type="ARBA" id="ARBA00022598"/>
    </source>
</evidence>
<dbReference type="InterPro" id="IPR033729">
    <property type="entry name" value="SerRS_core"/>
</dbReference>
<dbReference type="Proteomes" id="UP000490980">
    <property type="component" value="Unassembled WGS sequence"/>
</dbReference>
<evidence type="ECO:0000256" key="13">
    <source>
        <dbReference type="PIRSR" id="PIRSR001529-1"/>
    </source>
</evidence>
<feature type="binding site" evidence="13">
    <location>
        <position position="385"/>
    </location>
    <ligand>
        <name>L-serine</name>
        <dbReference type="ChEBI" id="CHEBI:33384"/>
    </ligand>
</feature>
<dbReference type="PANTHER" id="PTHR43697">
    <property type="entry name" value="SERYL-TRNA SYNTHETASE"/>
    <property type="match status" value="1"/>
</dbReference>
<evidence type="ECO:0000256" key="12">
    <source>
        <dbReference type="HAMAP-Rule" id="MF_00176"/>
    </source>
</evidence>
<evidence type="ECO:0000259" key="15">
    <source>
        <dbReference type="PROSITE" id="PS50862"/>
    </source>
</evidence>
<dbReference type="InterPro" id="IPR045864">
    <property type="entry name" value="aa-tRNA-synth_II/BPL/LPL"/>
</dbReference>
<evidence type="ECO:0000256" key="1">
    <source>
        <dbReference type="ARBA" id="ARBA00004496"/>
    </source>
</evidence>
<keyword evidence="7 12" id="KW-0067">ATP-binding</keyword>
<comment type="function">
    <text evidence="12">Catalyzes the attachment of serine to tRNA(Ser). Is also able to aminoacylate tRNA(Sec) with serine, to form the misacylated tRNA L-seryl-tRNA(Sec), which will be further converted into selenocysteinyl-tRNA(Sec).</text>
</comment>
<dbReference type="UniPathway" id="UPA00906">
    <property type="reaction ID" value="UER00895"/>
</dbReference>
<feature type="binding site" evidence="12 14">
    <location>
        <begin position="264"/>
        <end position="266"/>
    </location>
    <ligand>
        <name>ATP</name>
        <dbReference type="ChEBI" id="CHEBI:30616"/>
    </ligand>
</feature>
<comment type="caution">
    <text evidence="16">The sequence shown here is derived from an EMBL/GenBank/DDBJ whole genome shotgun (WGS) entry which is preliminary data.</text>
</comment>
<dbReference type="InterPro" id="IPR010978">
    <property type="entry name" value="tRNA-bd_arm"/>
</dbReference>
<protein>
    <recommendedName>
        <fullName evidence="12">Serine--tRNA ligase</fullName>
        <ecNumber evidence="12">6.1.1.11</ecNumber>
    </recommendedName>
    <alternativeName>
        <fullName evidence="12">Seryl-tRNA synthetase</fullName>
        <shortName evidence="12">SerRS</shortName>
    </alternativeName>
    <alternativeName>
        <fullName evidence="12">Seryl-tRNA(Ser/Sec) synthetase</fullName>
    </alternativeName>
</protein>
<evidence type="ECO:0000256" key="14">
    <source>
        <dbReference type="PIRSR" id="PIRSR001529-2"/>
    </source>
</evidence>
<accession>A0A7X5UAK9</accession>
<comment type="catalytic activity">
    <reaction evidence="11 12">
        <text>tRNA(Ser) + L-serine + ATP = L-seryl-tRNA(Ser) + AMP + diphosphate + H(+)</text>
        <dbReference type="Rhea" id="RHEA:12292"/>
        <dbReference type="Rhea" id="RHEA-COMP:9669"/>
        <dbReference type="Rhea" id="RHEA-COMP:9703"/>
        <dbReference type="ChEBI" id="CHEBI:15378"/>
        <dbReference type="ChEBI" id="CHEBI:30616"/>
        <dbReference type="ChEBI" id="CHEBI:33019"/>
        <dbReference type="ChEBI" id="CHEBI:33384"/>
        <dbReference type="ChEBI" id="CHEBI:78442"/>
        <dbReference type="ChEBI" id="CHEBI:78533"/>
        <dbReference type="ChEBI" id="CHEBI:456215"/>
        <dbReference type="EC" id="6.1.1.11"/>
    </reaction>
</comment>
<dbReference type="EC" id="6.1.1.11" evidence="12"/>
<dbReference type="PRINTS" id="PR00981">
    <property type="entry name" value="TRNASYNTHSER"/>
</dbReference>
<feature type="domain" description="Aminoacyl-transfer RNA synthetases class-II family profile" evidence="15">
    <location>
        <begin position="139"/>
        <end position="412"/>
    </location>
</feature>
<dbReference type="RefSeq" id="WP_166948396.1">
    <property type="nucleotide sequence ID" value="NZ_JAARLZ010000005.1"/>
</dbReference>
<sequence length="426" mass="47095">MLDPALLRGKLAETAERLRAARKFDLDVATIERLESERKALSTETQELQNLRNTRSKAIGQAKAKGEDVAPLMAEVAGIGDKLKANEHALTEVQAKLTDIAQGIPNIPDESAPFGKDETENTEILRWGQPRSFAFEVKDHVDLGARHGWLDAEAGSKLSGARFTVLRGQLAHLHRALAQFMLNLHTVEHGYLEHNVPLIVNPDAMQGTGQLPKFEEDLFHTHVGEASRYLIPTAEVALTNLVRESIVEADALPMRFTAHSMCFRAEAGSYGRDTRGMIRQHQFEKVEMVQIATPDTSFQQLEEMVGHAEAVLQALGLPYRKVLLCTGDMGFAAVKTYDLEVWLPSQNTYREISSCSNCGDFQARRMQARWRNPATGKPELVHTLNGSGLAVGRTLVAVMENFQREDGSIEVPEALRPLMGGLEAIA</sequence>
<dbReference type="Gene3D" id="3.30.930.10">
    <property type="entry name" value="Bira Bifunctional Protein, Domain 2"/>
    <property type="match status" value="1"/>
</dbReference>
<evidence type="ECO:0000256" key="4">
    <source>
        <dbReference type="ARBA" id="ARBA00022490"/>
    </source>
</evidence>
<dbReference type="HAMAP" id="MF_00176">
    <property type="entry name" value="Ser_tRNA_synth_type1"/>
    <property type="match status" value="1"/>
</dbReference>
<comment type="subcellular location">
    <subcellularLocation>
        <location evidence="1 12">Cytoplasm</location>
    </subcellularLocation>
</comment>
<evidence type="ECO:0000256" key="11">
    <source>
        <dbReference type="ARBA" id="ARBA00048823"/>
    </source>
</evidence>
<dbReference type="GO" id="GO:0005737">
    <property type="term" value="C:cytoplasm"/>
    <property type="evidence" value="ECO:0007669"/>
    <property type="project" value="UniProtKB-SubCell"/>
</dbReference>
<feature type="binding site" evidence="12 13">
    <location>
        <position position="287"/>
    </location>
    <ligand>
        <name>L-serine</name>
        <dbReference type="ChEBI" id="CHEBI:33384"/>
    </ligand>
</feature>
<feature type="binding site" evidence="12 14">
    <location>
        <begin position="351"/>
        <end position="354"/>
    </location>
    <ligand>
        <name>ATP</name>
        <dbReference type="ChEBI" id="CHEBI:30616"/>
    </ligand>
</feature>
<comment type="pathway">
    <text evidence="2 12">Aminoacyl-tRNA biosynthesis; selenocysteinyl-tRNA(Sec) biosynthesis; L-seryl-tRNA(Sec) from L-serine and tRNA(Sec): step 1/1.</text>
</comment>
<evidence type="ECO:0000256" key="7">
    <source>
        <dbReference type="ARBA" id="ARBA00022840"/>
    </source>
</evidence>
<dbReference type="InterPro" id="IPR015866">
    <property type="entry name" value="Ser-tRNA-synth_1_N"/>
</dbReference>
<comment type="domain">
    <text evidence="12">Consists of two distinct domains, a catalytic core and a N-terminal extension that is involved in tRNA binding.</text>
</comment>
<dbReference type="Pfam" id="PF00587">
    <property type="entry name" value="tRNA-synt_2b"/>
    <property type="match status" value="1"/>
</dbReference>
<reference evidence="16 17" key="1">
    <citation type="submission" date="2020-03" db="EMBL/GenBank/DDBJ databases">
        <authorList>
            <person name="Lai Q."/>
        </authorList>
    </citation>
    <scope>NUCLEOTIDE SEQUENCE [LARGE SCALE GENOMIC DNA]</scope>
    <source>
        <strain evidence="16 17">CCUG 25036</strain>
    </source>
</reference>
<keyword evidence="9 12" id="KW-0030">Aminoacyl-tRNA synthetase</keyword>
<dbReference type="Gene3D" id="1.10.287.40">
    <property type="entry name" value="Serine-tRNA synthetase, tRNA binding domain"/>
    <property type="match status" value="1"/>
</dbReference>
<feature type="binding site" evidence="13">
    <location>
        <position position="233"/>
    </location>
    <ligand>
        <name>L-serine</name>
        <dbReference type="ChEBI" id="CHEBI:33384"/>
    </ligand>
</feature>
<feature type="binding site" evidence="12">
    <location>
        <begin position="233"/>
        <end position="235"/>
    </location>
    <ligand>
        <name>L-serine</name>
        <dbReference type="ChEBI" id="CHEBI:33384"/>
    </ligand>
</feature>
<evidence type="ECO:0000256" key="8">
    <source>
        <dbReference type="ARBA" id="ARBA00022917"/>
    </source>
</evidence>
<dbReference type="SUPFAM" id="SSF55681">
    <property type="entry name" value="Class II aaRS and biotin synthetases"/>
    <property type="match status" value="1"/>
</dbReference>
<dbReference type="GO" id="GO:0016260">
    <property type="term" value="P:selenocysteine biosynthetic process"/>
    <property type="evidence" value="ECO:0007669"/>
    <property type="project" value="UniProtKB-UniRule"/>
</dbReference>